<comment type="similarity">
    <text evidence="1">Belongs to the Rv1128c/1148c/1588c/1702c/1945/3466 family.</text>
</comment>
<dbReference type="Pfam" id="PF02720">
    <property type="entry name" value="DUF222"/>
    <property type="match status" value="1"/>
</dbReference>
<organism evidence="3 4">
    <name type="scientific">Conyzicola lurida</name>
    <dbReference type="NCBI Taxonomy" id="1172621"/>
    <lineage>
        <taxon>Bacteria</taxon>
        <taxon>Bacillati</taxon>
        <taxon>Actinomycetota</taxon>
        <taxon>Actinomycetes</taxon>
        <taxon>Micrococcales</taxon>
        <taxon>Microbacteriaceae</taxon>
        <taxon>Conyzicola</taxon>
    </lineage>
</organism>
<feature type="domain" description="HNH nuclease" evidence="2">
    <location>
        <begin position="366"/>
        <end position="418"/>
    </location>
</feature>
<evidence type="ECO:0000259" key="2">
    <source>
        <dbReference type="SMART" id="SM00507"/>
    </source>
</evidence>
<dbReference type="EMBL" id="JACHMJ010000001">
    <property type="protein sequence ID" value="MBB5843972.1"/>
    <property type="molecule type" value="Genomic_DNA"/>
</dbReference>
<dbReference type="Gene3D" id="1.10.30.50">
    <property type="match status" value="1"/>
</dbReference>
<dbReference type="AlphaFoldDB" id="A0A841APT9"/>
<sequence>MDDATTTIRQVGELLAGLAAVPPAALADDGLCEWTSELEAVGRIVDAMRVVAAAEIDARSSSRIDGLSDRYGFRTGAQFVEFLTRVSSAEASRRVRVGRATIVGTSLVGIGLPPAHSRVAEALHAGEIGVESAAVIVRTLDQAGPHATPDEIDVAEAELVASARRDSTDLVAVQARAWREALDPDGAEPRDERISRLRRFTIGRETEAGLTPFSGLADPVLAALLRSAINKANKTGVEPRFLSEADRQAGLTLVETPDGTVVESVTDPRTRDQRNYDVFQGLITAGLRATGTEKGEMRGLTQVIAVVSAADLENGTGVGWLDDVTEPISASHAAELACSTGLATIIMGENGEPLYLGKHKRYFTEAQMRALAVRDGGCVWPGCGAPASWADGHHVIPHSQGGPTNIDNGVLLCPYHHHKLHRSGFRIRMIDARPHMLLTPAMDPAQQWRPIGKSRIKAVQLRRIRAG</sequence>
<dbReference type="InterPro" id="IPR003615">
    <property type="entry name" value="HNH_nuc"/>
</dbReference>
<name>A0A841APT9_9MICO</name>
<dbReference type="RefSeq" id="WP_184237656.1">
    <property type="nucleotide sequence ID" value="NZ_JACHMJ010000001.1"/>
</dbReference>
<dbReference type="SMART" id="SM00507">
    <property type="entry name" value="HNHc"/>
    <property type="match status" value="1"/>
</dbReference>
<reference evidence="3 4" key="1">
    <citation type="submission" date="2020-08" db="EMBL/GenBank/DDBJ databases">
        <title>Sequencing the genomes of 1000 actinobacteria strains.</title>
        <authorList>
            <person name="Klenk H.-P."/>
        </authorList>
    </citation>
    <scope>NUCLEOTIDE SEQUENCE [LARGE SCALE GENOMIC DNA]</scope>
    <source>
        <strain evidence="3 4">DSM 105784</strain>
    </source>
</reference>
<comment type="caution">
    <text evidence="3">The sequence shown here is derived from an EMBL/GenBank/DDBJ whole genome shotgun (WGS) entry which is preliminary data.</text>
</comment>
<protein>
    <recommendedName>
        <fullName evidence="2">HNH nuclease domain-containing protein</fullName>
    </recommendedName>
</protein>
<evidence type="ECO:0000256" key="1">
    <source>
        <dbReference type="ARBA" id="ARBA00023450"/>
    </source>
</evidence>
<dbReference type="GO" id="GO:0008270">
    <property type="term" value="F:zinc ion binding"/>
    <property type="evidence" value="ECO:0007669"/>
    <property type="project" value="InterPro"/>
</dbReference>
<dbReference type="GO" id="GO:0004519">
    <property type="term" value="F:endonuclease activity"/>
    <property type="evidence" value="ECO:0007669"/>
    <property type="project" value="InterPro"/>
</dbReference>
<evidence type="ECO:0000313" key="4">
    <source>
        <dbReference type="Proteomes" id="UP000536685"/>
    </source>
</evidence>
<dbReference type="InterPro" id="IPR002711">
    <property type="entry name" value="HNH"/>
</dbReference>
<proteinExistence type="inferred from homology"/>
<dbReference type="GO" id="GO:0003676">
    <property type="term" value="F:nucleic acid binding"/>
    <property type="evidence" value="ECO:0007669"/>
    <property type="project" value="InterPro"/>
</dbReference>
<keyword evidence="4" id="KW-1185">Reference proteome</keyword>
<dbReference type="CDD" id="cd00085">
    <property type="entry name" value="HNHc"/>
    <property type="match status" value="1"/>
</dbReference>
<evidence type="ECO:0000313" key="3">
    <source>
        <dbReference type="EMBL" id="MBB5843972.1"/>
    </source>
</evidence>
<accession>A0A841APT9</accession>
<dbReference type="Proteomes" id="UP000536685">
    <property type="component" value="Unassembled WGS sequence"/>
</dbReference>
<gene>
    <name evidence="3" type="ORF">HD599_002295</name>
</gene>
<dbReference type="InterPro" id="IPR003870">
    <property type="entry name" value="DUF222"/>
</dbReference>
<dbReference type="Pfam" id="PF01844">
    <property type="entry name" value="HNH"/>
    <property type="match status" value="1"/>
</dbReference>